<evidence type="ECO:0000313" key="2">
    <source>
        <dbReference type="EMBL" id="OHY91962.1"/>
    </source>
</evidence>
<dbReference type="Pfam" id="PF13489">
    <property type="entry name" value="Methyltransf_23"/>
    <property type="match status" value="1"/>
</dbReference>
<evidence type="ECO:0000259" key="1">
    <source>
        <dbReference type="PROSITE" id="PS50031"/>
    </source>
</evidence>
<comment type="caution">
    <text evidence="2">The sequence shown here is derived from an EMBL/GenBank/DDBJ whole genome shotgun (WGS) entry which is preliminary data.</text>
</comment>
<dbReference type="OrthoDB" id="9791944at2"/>
<dbReference type="Gene3D" id="3.40.50.150">
    <property type="entry name" value="Vaccinia Virus protein VP39"/>
    <property type="match status" value="1"/>
</dbReference>
<protein>
    <submittedName>
        <fullName evidence="2">Methyltransferase</fullName>
    </submittedName>
</protein>
<dbReference type="AlphaFoldDB" id="A0A1S2CTB6"/>
<dbReference type="STRING" id="646.BJD16_14120"/>
<dbReference type="GO" id="GO:0008168">
    <property type="term" value="F:methyltransferase activity"/>
    <property type="evidence" value="ECO:0007669"/>
    <property type="project" value="UniProtKB-KW"/>
</dbReference>
<name>A0A1S2CTB6_AERSO</name>
<dbReference type="GeneID" id="58923586"/>
<dbReference type="InterPro" id="IPR029063">
    <property type="entry name" value="SAM-dependent_MTases_sf"/>
</dbReference>
<proteinExistence type="predicted"/>
<feature type="domain" description="EH" evidence="1">
    <location>
        <begin position="105"/>
        <end position="148"/>
    </location>
</feature>
<dbReference type="GO" id="GO:0032259">
    <property type="term" value="P:methylation"/>
    <property type="evidence" value="ECO:0007669"/>
    <property type="project" value="UniProtKB-KW"/>
</dbReference>
<dbReference type="SUPFAM" id="SSF53335">
    <property type="entry name" value="S-adenosyl-L-methionine-dependent methyltransferases"/>
    <property type="match status" value="1"/>
</dbReference>
<dbReference type="PROSITE" id="PS50031">
    <property type="entry name" value="EH"/>
    <property type="match status" value="1"/>
</dbReference>
<sequence length="215" mass="24136">MSSTVCCPLCASLRAYPLPVAGKRYHRCLACELVWLDEADHLDEAAEKAVYDGHDNRVDDPRYRTFLMRAFGEVLARVPLPASGLDFGCGPGPALVAMGREAGYQIAGYDKFYADFPELLTRQYDFITSTEVIEHIAEPRTVLAQLWDCLKPGGLLVLQTQRVLSDERFKNWRYRHDPTHIVFFAEASFQVLAASWQAELSFPHADVAVLKKGTP</sequence>
<dbReference type="RefSeq" id="WP_042022924.1">
    <property type="nucleotide sequence ID" value="NZ_CDBW01000035.1"/>
</dbReference>
<accession>A0A1S2CTB6</accession>
<dbReference type="CDD" id="cd02440">
    <property type="entry name" value="AdoMet_MTases"/>
    <property type="match status" value="1"/>
</dbReference>
<reference evidence="2 3" key="1">
    <citation type="submission" date="2016-09" db="EMBL/GenBank/DDBJ databases">
        <title>Draft Genome Sequence of Aeromonas sobria Strain 08005, Isolated from Sick Rana catesbeiana.</title>
        <authorList>
            <person name="Yang Q."/>
        </authorList>
    </citation>
    <scope>NUCLEOTIDE SEQUENCE [LARGE SCALE GENOMIC DNA]</scope>
    <source>
        <strain evidence="2 3">08005</strain>
    </source>
</reference>
<dbReference type="InterPro" id="IPR000261">
    <property type="entry name" value="EH_dom"/>
</dbReference>
<dbReference type="Proteomes" id="UP000179934">
    <property type="component" value="Unassembled WGS sequence"/>
</dbReference>
<keyword evidence="2" id="KW-0489">Methyltransferase</keyword>
<dbReference type="EMBL" id="MKFU01000017">
    <property type="protein sequence ID" value="OHY91962.1"/>
    <property type="molecule type" value="Genomic_DNA"/>
</dbReference>
<organism evidence="2 3">
    <name type="scientific">Aeromonas sobria</name>
    <dbReference type="NCBI Taxonomy" id="646"/>
    <lineage>
        <taxon>Bacteria</taxon>
        <taxon>Pseudomonadati</taxon>
        <taxon>Pseudomonadota</taxon>
        <taxon>Gammaproteobacteria</taxon>
        <taxon>Aeromonadales</taxon>
        <taxon>Aeromonadaceae</taxon>
        <taxon>Aeromonas</taxon>
    </lineage>
</organism>
<keyword evidence="2" id="KW-0808">Transferase</keyword>
<gene>
    <name evidence="2" type="ORF">BJD16_14120</name>
</gene>
<evidence type="ECO:0000313" key="3">
    <source>
        <dbReference type="Proteomes" id="UP000179934"/>
    </source>
</evidence>